<reference evidence="9" key="1">
    <citation type="submission" date="2009-07" db="EMBL/GenBank/DDBJ databases">
        <authorList>
            <consortium name="US DOE Joint Genome Institute (JGI-PGF)"/>
            <person name="Lucas S."/>
            <person name="Copeland A."/>
            <person name="Lapidus A."/>
            <person name="Glavina del Rio T."/>
            <person name="Tice H."/>
            <person name="Bruce D."/>
            <person name="Goodwin L."/>
            <person name="Pitluck S."/>
            <person name="Larimer F."/>
            <person name="Land M.L."/>
            <person name="Mouttaki H."/>
            <person name="He Z."/>
            <person name="Zhou J."/>
            <person name="Hemme C.L."/>
        </authorList>
    </citation>
    <scope>NUCLEOTIDE SEQUENCE</scope>
    <source>
        <strain evidence="9">DSM 2782</strain>
    </source>
</reference>
<feature type="transmembrane region" description="Helical" evidence="7">
    <location>
        <begin position="77"/>
        <end position="98"/>
    </location>
</feature>
<dbReference type="GO" id="GO:0005886">
    <property type="term" value="C:plasma membrane"/>
    <property type="evidence" value="ECO:0007669"/>
    <property type="project" value="UniProtKB-SubCell"/>
</dbReference>
<keyword evidence="6 7" id="KW-0472">Membrane</keyword>
<proteinExistence type="predicted"/>
<dbReference type="EMBL" id="ACXX02000009">
    <property type="protein sequence ID" value="EGD47223.1"/>
    <property type="molecule type" value="Genomic_DNA"/>
</dbReference>
<evidence type="ECO:0000259" key="8">
    <source>
        <dbReference type="PROSITE" id="PS50850"/>
    </source>
</evidence>
<dbReference type="PANTHER" id="PTHR43266:SF9">
    <property type="entry name" value="PERMEASE, MAJOR FACILITATOR SUPERFAMILY-RELATED"/>
    <property type="match status" value="1"/>
</dbReference>
<dbReference type="CDD" id="cd06173">
    <property type="entry name" value="MFS_MefA_like"/>
    <property type="match status" value="1"/>
</dbReference>
<dbReference type="InterPro" id="IPR036259">
    <property type="entry name" value="MFS_trans_sf"/>
</dbReference>
<evidence type="ECO:0000313" key="9">
    <source>
        <dbReference type="EMBL" id="EGD47223.1"/>
    </source>
</evidence>
<feature type="transmembrane region" description="Helical" evidence="7">
    <location>
        <begin position="142"/>
        <end position="164"/>
    </location>
</feature>
<protein>
    <submittedName>
        <fullName evidence="9">Major facilitator superfamily MFS_1</fullName>
    </submittedName>
</protein>
<dbReference type="eggNOG" id="COG2271">
    <property type="taxonomic scope" value="Bacteria"/>
</dbReference>
<keyword evidence="2" id="KW-0813">Transport</keyword>
<keyword evidence="4 7" id="KW-0812">Transmembrane</keyword>
<feature type="transmembrane region" description="Helical" evidence="7">
    <location>
        <begin position="385"/>
        <end position="403"/>
    </location>
</feature>
<dbReference type="Pfam" id="PF07690">
    <property type="entry name" value="MFS_1"/>
    <property type="match status" value="1"/>
</dbReference>
<dbReference type="SUPFAM" id="SSF103473">
    <property type="entry name" value="MFS general substrate transporter"/>
    <property type="match status" value="1"/>
</dbReference>
<reference evidence="9" key="2">
    <citation type="submission" date="2011-01" db="EMBL/GenBank/DDBJ databases">
        <title>The Non-contiguous Finished genome of Clostridium papyrosolvens.</title>
        <authorList>
            <person name="Lucas S."/>
            <person name="Copeland A."/>
            <person name="Lapidus A."/>
            <person name="Cheng J.-F."/>
            <person name="Goodwin L."/>
            <person name="Pitluck S."/>
            <person name="Misra M."/>
            <person name="Chertkov O."/>
            <person name="Detter J.C."/>
            <person name="Han C."/>
            <person name="Tapia R."/>
            <person name="Land M."/>
            <person name="Hauser L."/>
            <person name="Kyrpides N."/>
            <person name="Ivanova N."/>
            <person name="Pagani I."/>
            <person name="Mouttaki H."/>
            <person name="He Z."/>
            <person name="Zhou J."/>
            <person name="Hemme C.L."/>
            <person name="Woyke T."/>
        </authorList>
    </citation>
    <scope>NUCLEOTIDE SEQUENCE [LARGE SCALE GENOMIC DNA]</scope>
    <source>
        <strain evidence="9">DSM 2782</strain>
    </source>
</reference>
<evidence type="ECO:0000256" key="5">
    <source>
        <dbReference type="ARBA" id="ARBA00022989"/>
    </source>
</evidence>
<keyword evidence="5 7" id="KW-1133">Transmembrane helix</keyword>
<evidence type="ECO:0000256" key="1">
    <source>
        <dbReference type="ARBA" id="ARBA00004651"/>
    </source>
</evidence>
<feature type="transmembrane region" description="Helical" evidence="7">
    <location>
        <begin position="44"/>
        <end position="65"/>
    </location>
</feature>
<gene>
    <name evidence="9" type="ORF">Cpap_1616</name>
</gene>
<organism evidence="9 10">
    <name type="scientific">Ruminiclostridium papyrosolvens DSM 2782</name>
    <dbReference type="NCBI Taxonomy" id="588581"/>
    <lineage>
        <taxon>Bacteria</taxon>
        <taxon>Bacillati</taxon>
        <taxon>Bacillota</taxon>
        <taxon>Clostridia</taxon>
        <taxon>Eubacteriales</taxon>
        <taxon>Oscillospiraceae</taxon>
        <taxon>Ruminiclostridium</taxon>
    </lineage>
</organism>
<dbReference type="STRING" id="588581.Cpap_1616"/>
<evidence type="ECO:0000256" key="6">
    <source>
        <dbReference type="ARBA" id="ARBA00023136"/>
    </source>
</evidence>
<dbReference type="InterPro" id="IPR020846">
    <property type="entry name" value="MFS_dom"/>
</dbReference>
<feature type="transmembrane region" description="Helical" evidence="7">
    <location>
        <begin position="12"/>
        <end position="38"/>
    </location>
</feature>
<keyword evidence="10" id="KW-1185">Reference proteome</keyword>
<keyword evidence="3" id="KW-1003">Cell membrane</keyword>
<feature type="transmembrane region" description="Helical" evidence="7">
    <location>
        <begin position="293"/>
        <end position="310"/>
    </location>
</feature>
<dbReference type="Proteomes" id="UP000003860">
    <property type="component" value="Unassembled WGS sequence"/>
</dbReference>
<dbReference type="AlphaFoldDB" id="F1TEQ7"/>
<dbReference type="PANTHER" id="PTHR43266">
    <property type="entry name" value="MACROLIDE-EFFLUX PROTEIN"/>
    <property type="match status" value="1"/>
</dbReference>
<feature type="transmembrane region" description="Helical" evidence="7">
    <location>
        <begin position="261"/>
        <end position="281"/>
    </location>
</feature>
<dbReference type="GO" id="GO:0022857">
    <property type="term" value="F:transmembrane transporter activity"/>
    <property type="evidence" value="ECO:0007669"/>
    <property type="project" value="InterPro"/>
</dbReference>
<feature type="transmembrane region" description="Helical" evidence="7">
    <location>
        <begin position="104"/>
        <end position="130"/>
    </location>
</feature>
<dbReference type="PROSITE" id="PS50850">
    <property type="entry name" value="MFS"/>
    <property type="match status" value="1"/>
</dbReference>
<dbReference type="InterPro" id="IPR011701">
    <property type="entry name" value="MFS"/>
</dbReference>
<feature type="domain" description="Major facilitator superfamily (MFS) profile" evidence="8">
    <location>
        <begin position="11"/>
        <end position="409"/>
    </location>
</feature>
<comment type="caution">
    <text evidence="9">The sequence shown here is derived from an EMBL/GenBank/DDBJ whole genome shotgun (WGS) entry which is preliminary data.</text>
</comment>
<dbReference type="Gene3D" id="1.20.1250.20">
    <property type="entry name" value="MFS general substrate transporter like domains"/>
    <property type="match status" value="1"/>
</dbReference>
<dbReference type="RefSeq" id="WP_004620325.1">
    <property type="nucleotide sequence ID" value="NZ_ACXX02000009.1"/>
</dbReference>
<evidence type="ECO:0000256" key="3">
    <source>
        <dbReference type="ARBA" id="ARBA00022475"/>
    </source>
</evidence>
<evidence type="ECO:0000256" key="2">
    <source>
        <dbReference type="ARBA" id="ARBA00022448"/>
    </source>
</evidence>
<evidence type="ECO:0000256" key="7">
    <source>
        <dbReference type="SAM" id="Phobius"/>
    </source>
</evidence>
<sequence length="425" mass="45685">MSTQNKLWSRNFSLLVGGQLFSVFANAILQFTLSLYVLDLTGSAGVFAGIMALSVIPRVVFLPFGGILADRLPKKKVMIALDSCYTILTVVLGLGLLYRESVLLIAVISIMLGVASAFETPVVQSAIPAVQPKEHLEQSNGIVSAVAMLANLLAPALAGLLYSVLAVPVLFMSCCVVFAVAVVLESFLIIPYQKSVDDKKAVEIVAYDVSELNRYLKTEQPVIVRISIVAALINMLISSFLVVGIPYIARVSLSVSSELFGTMQTLFAVGGLLGSISVGVITKVLAPDKLHRLLLVGAVLFSCLTIPFLAPMTDNAAFWVITVVSTVMQGVFAALSVYLISLIQKLTKPDMLGRVMSMVLMLSTVALPIGQGIYGALMETRMNRIAFVILAVGILCGGIALLARKDFGRLNLQLEKVKQYEEEHI</sequence>
<feature type="transmembrane region" description="Helical" evidence="7">
    <location>
        <begin position="222"/>
        <end position="249"/>
    </location>
</feature>
<feature type="transmembrane region" description="Helical" evidence="7">
    <location>
        <begin position="170"/>
        <end position="190"/>
    </location>
</feature>
<feature type="transmembrane region" description="Helical" evidence="7">
    <location>
        <begin position="352"/>
        <end position="373"/>
    </location>
</feature>
<name>F1TEQ7_9FIRM</name>
<accession>F1TEQ7</accession>
<evidence type="ECO:0000256" key="4">
    <source>
        <dbReference type="ARBA" id="ARBA00022692"/>
    </source>
</evidence>
<comment type="subcellular location">
    <subcellularLocation>
        <location evidence="1">Cell membrane</location>
        <topology evidence="1">Multi-pass membrane protein</topology>
    </subcellularLocation>
</comment>
<evidence type="ECO:0000313" key="10">
    <source>
        <dbReference type="Proteomes" id="UP000003860"/>
    </source>
</evidence>
<feature type="transmembrane region" description="Helical" evidence="7">
    <location>
        <begin position="316"/>
        <end position="340"/>
    </location>
</feature>
<dbReference type="OrthoDB" id="9775268at2"/>